<proteinExistence type="predicted"/>
<feature type="chain" id="PRO_5045219594" description="Alginate export domain-containing protein" evidence="1">
    <location>
        <begin position="20"/>
        <end position="402"/>
    </location>
</feature>
<accession>A0ABV7NCD3</accession>
<name>A0ABV7NCD3_9SPHN</name>
<reference evidence="3" key="1">
    <citation type="journal article" date="2019" name="Int. J. Syst. Evol. Microbiol.">
        <title>The Global Catalogue of Microorganisms (GCM) 10K type strain sequencing project: providing services to taxonomists for standard genome sequencing and annotation.</title>
        <authorList>
            <consortium name="The Broad Institute Genomics Platform"/>
            <consortium name="The Broad Institute Genome Sequencing Center for Infectious Disease"/>
            <person name="Wu L."/>
            <person name="Ma J."/>
        </authorList>
    </citation>
    <scope>NUCLEOTIDE SEQUENCE [LARGE SCALE GENOMIC DNA]</scope>
    <source>
        <strain evidence="3">CCM 7491</strain>
    </source>
</reference>
<organism evidence="2 3">
    <name type="scientific">Sphingobium rhizovicinum</name>
    <dbReference type="NCBI Taxonomy" id="432308"/>
    <lineage>
        <taxon>Bacteria</taxon>
        <taxon>Pseudomonadati</taxon>
        <taxon>Pseudomonadota</taxon>
        <taxon>Alphaproteobacteria</taxon>
        <taxon>Sphingomonadales</taxon>
        <taxon>Sphingomonadaceae</taxon>
        <taxon>Sphingobium</taxon>
    </lineage>
</organism>
<keyword evidence="3" id="KW-1185">Reference proteome</keyword>
<keyword evidence="1" id="KW-0732">Signal</keyword>
<gene>
    <name evidence="2" type="ORF">ACFOKF_05615</name>
</gene>
<evidence type="ECO:0000313" key="2">
    <source>
        <dbReference type="EMBL" id="MFC3440680.1"/>
    </source>
</evidence>
<dbReference type="Gene3D" id="2.40.160.10">
    <property type="entry name" value="Porin"/>
    <property type="match status" value="1"/>
</dbReference>
<dbReference type="InterPro" id="IPR023614">
    <property type="entry name" value="Porin_dom_sf"/>
</dbReference>
<evidence type="ECO:0000313" key="3">
    <source>
        <dbReference type="Proteomes" id="UP001595681"/>
    </source>
</evidence>
<protein>
    <recommendedName>
        <fullName evidence="4">Alginate export domain-containing protein</fullName>
    </recommendedName>
</protein>
<evidence type="ECO:0000256" key="1">
    <source>
        <dbReference type="SAM" id="SignalP"/>
    </source>
</evidence>
<feature type="signal peptide" evidence="1">
    <location>
        <begin position="1"/>
        <end position="19"/>
    </location>
</feature>
<evidence type="ECO:0008006" key="4">
    <source>
        <dbReference type="Google" id="ProtNLM"/>
    </source>
</evidence>
<comment type="caution">
    <text evidence="2">The sequence shown here is derived from an EMBL/GenBank/DDBJ whole genome shotgun (WGS) entry which is preliminary data.</text>
</comment>
<dbReference type="RefSeq" id="WP_380793869.1">
    <property type="nucleotide sequence ID" value="NZ_JBHRVU010000004.1"/>
</dbReference>
<dbReference type="Proteomes" id="UP001595681">
    <property type="component" value="Unassembled WGS sequence"/>
</dbReference>
<sequence length="402" mass="43845">MKYLLAPAAMLAVAGPAYAQQIRLKPVAEARLRYEHADQDGLAEEKSDALTLRARAGLTASSGALSATIVGQGTLAVVDDYYDGVNGAATRPIIADPENIALYIAQLQYKTKALTLTGGRQRIVLDDERFVGNVAFRDNGQTFDAVRAELTPAKGVKLDVAYVWSVRTIWGFQGSGARQQAVGGDNIFANLSYVTPVGTLTGFAYLVDQDEAAVQAFRLSSQTYGLRLAGAQSLSKAAKISYQLSYARQSDYHRNPNDYSADYWLADATLDVKGWKLNAGYEVLGASSGAPFTSFQTPLGTNFKFQGWADKFLTTPANGIRDLYVGGGYGWKQLGPLSGVSLQAVWHRFDSDRLDQHYGNELNLIASAKVKKTMLSIRYADYDAKSMATDTKKFWVQADWAY</sequence>
<dbReference type="EMBL" id="JBHRVU010000004">
    <property type="protein sequence ID" value="MFC3440680.1"/>
    <property type="molecule type" value="Genomic_DNA"/>
</dbReference>